<dbReference type="GO" id="GO:0030018">
    <property type="term" value="C:Z disc"/>
    <property type="evidence" value="ECO:0007669"/>
    <property type="project" value="InterPro"/>
</dbReference>
<dbReference type="EMBL" id="KE162237">
    <property type="protein sequence ID" value="EPQ07552.1"/>
    <property type="molecule type" value="Genomic_DNA"/>
</dbReference>
<dbReference type="GO" id="GO:0051015">
    <property type="term" value="F:actin filament binding"/>
    <property type="evidence" value="ECO:0007669"/>
    <property type="project" value="InterPro"/>
</dbReference>
<keyword evidence="3" id="KW-0009">Actin-binding</keyword>
<evidence type="ECO:0000259" key="6">
    <source>
        <dbReference type="PROSITE" id="PS50002"/>
    </source>
</evidence>
<feature type="region of interest" description="Disordered" evidence="5">
    <location>
        <begin position="696"/>
        <end position="716"/>
    </location>
</feature>
<sequence>KKCLRRHYPKQSFTTVADTPENLRLKQQSELQSQTAVFDSGLVCVCFEMEKVFFKPVIEDLSMELARKCTELISDIHYREEYKKSKDKCTFVTDTPMLNHVKNIGAFISEAKYKGTTKADLSNSLYKQMPATIDSVFAREVTQLQSKIAYKQKHDAARGLSDYTHMKEPPEIKHAMEVNKHQSNISYRKDMQDTHMYNAELNRPDIKMATQISKIAEYKKGQGVMNKEPAVIGRLDFEHAVEASKLSSQIKYKEKFDNEMKDKKHHYNPLESVSFKQSQLATELASNVKYKKDIQNMHDPVSDLPTLFLDHALKVSKMLSRREYRKMFEENKGMYHFDSDAAEHLHHKGNAILQSQVKYREEYEKNKGKSMLEFVETPSYQASKEAQKMQSEANSGKDDEDMNINAALVGMGFHAARRVYREDFEREIKGRSSLDLDKTPEFLHVKYITNLLKEKEYRKDLENEIKGKGMDLNSEVLDIQRAKRASEIASEKEYKKDLESEIKGKGMQVGIDTLEIQHAKKASEIASEKDYKRDLETEIKGKGMQVSTDTLDIQRAKKASGMASQIEYKKDLETEIKGKGMQVSMDVLDMLRAKRASEIYSQKKYKDEAEKMLSNYSPVADTPEIQRIKTTQQNISSVFYKKEVGAGTAVKDSPEIERVKKNQQNISSLQYKEQSYRATPVSMTPEIERVRRNQEQLSTASYTPANPQPPKPLERSPVALSLPWELAPGALLDMDSQCKEELLKDDTCEQDGPLPNSKDKTPGRHRHFVGDLGIEVKYKGEIKQATAISDPPELKRVKENQRNISNVKYTQDHKQMKGRPSLILDTPGLRHVKEAQNHISMVKYHEDFEKTKGRGFTPVVDDPVTERVRKNTQVVSDAAYKGVHPHIVEMDRRPGIIVDLKVWRTDPGSIFDIDPLEDNIQSRSLHMLSEKASQYRRQRSRSHSSSTFGTVLGDDKSEISEIYPSFSCSSEVTRPSDEGAPVLPGAYQQSHSQGYGYMHQTSLSSMRSMQHSPNLRTYRAMYDYSAQDEDEVSFRDGDYIVNVQPIDDGWMYGTVQRTGKTGMLPANYIEFVN</sequence>
<dbReference type="CDD" id="cd11935">
    <property type="entry name" value="SH3_Nebulette_C"/>
    <property type="match status" value="1"/>
</dbReference>
<feature type="region of interest" description="Disordered" evidence="5">
    <location>
        <begin position="744"/>
        <end position="765"/>
    </location>
</feature>
<proteinExistence type="predicted"/>
<accession>S7PHI5</accession>
<dbReference type="SMART" id="SM00326">
    <property type="entry name" value="SH3"/>
    <property type="match status" value="1"/>
</dbReference>
<dbReference type="InterPro" id="IPR035631">
    <property type="entry name" value="Nebulette_SH3"/>
</dbReference>
<dbReference type="SMART" id="SM00227">
    <property type="entry name" value="NEBU"/>
    <property type="match status" value="21"/>
</dbReference>
<dbReference type="Proteomes" id="UP000052978">
    <property type="component" value="Unassembled WGS sequence"/>
</dbReference>
<dbReference type="InterPro" id="IPR000900">
    <property type="entry name" value="Nebulin_repeat"/>
</dbReference>
<dbReference type="FunFam" id="2.30.30.40:FF:000007">
    <property type="entry name" value="nebulin isoform X1"/>
    <property type="match status" value="1"/>
</dbReference>
<dbReference type="eggNOG" id="KOG1702">
    <property type="taxonomic scope" value="Eukaryota"/>
</dbReference>
<dbReference type="GO" id="GO:0071691">
    <property type="term" value="P:cardiac muscle thin filament assembly"/>
    <property type="evidence" value="ECO:0007669"/>
    <property type="project" value="TreeGrafter"/>
</dbReference>
<dbReference type="InterPro" id="IPR036028">
    <property type="entry name" value="SH3-like_dom_sf"/>
</dbReference>
<feature type="compositionally biased region" description="Polar residues" evidence="5">
    <location>
        <begin position="696"/>
        <end position="705"/>
    </location>
</feature>
<keyword evidence="1 4" id="KW-0728">SH3 domain</keyword>
<dbReference type="SUPFAM" id="SSF50044">
    <property type="entry name" value="SH3-domain"/>
    <property type="match status" value="1"/>
</dbReference>
<dbReference type="InterPro" id="IPR001452">
    <property type="entry name" value="SH3_domain"/>
</dbReference>
<evidence type="ECO:0000256" key="3">
    <source>
        <dbReference type="ARBA" id="ARBA00023203"/>
    </source>
</evidence>
<dbReference type="Pfam" id="PF14604">
    <property type="entry name" value="SH3_9"/>
    <property type="match status" value="1"/>
</dbReference>
<gene>
    <name evidence="7" type="ORF">D623_10029542</name>
</gene>
<evidence type="ECO:0000256" key="4">
    <source>
        <dbReference type="PROSITE-ProRule" id="PRU00192"/>
    </source>
</evidence>
<feature type="non-terminal residue" evidence="7">
    <location>
        <position position="1"/>
    </location>
</feature>
<dbReference type="PRINTS" id="PR00452">
    <property type="entry name" value="SH3DOMAIN"/>
</dbReference>
<dbReference type="PROSITE" id="PS50002">
    <property type="entry name" value="SH3"/>
    <property type="match status" value="1"/>
</dbReference>
<evidence type="ECO:0000256" key="5">
    <source>
        <dbReference type="SAM" id="MobiDB-lite"/>
    </source>
</evidence>
<dbReference type="Pfam" id="PF00880">
    <property type="entry name" value="Nebulin"/>
    <property type="match status" value="11"/>
</dbReference>
<organism evidence="7 8">
    <name type="scientific">Myotis brandtii</name>
    <name type="common">Brandt's bat</name>
    <dbReference type="NCBI Taxonomy" id="109478"/>
    <lineage>
        <taxon>Eukaryota</taxon>
        <taxon>Metazoa</taxon>
        <taxon>Chordata</taxon>
        <taxon>Craniata</taxon>
        <taxon>Vertebrata</taxon>
        <taxon>Euteleostomi</taxon>
        <taxon>Mammalia</taxon>
        <taxon>Eutheria</taxon>
        <taxon>Laurasiatheria</taxon>
        <taxon>Chiroptera</taxon>
        <taxon>Yangochiroptera</taxon>
        <taxon>Vespertilionidae</taxon>
        <taxon>Myotis</taxon>
    </lineage>
</organism>
<evidence type="ECO:0000256" key="1">
    <source>
        <dbReference type="ARBA" id="ARBA00022443"/>
    </source>
</evidence>
<dbReference type="PANTHER" id="PTHR11039:SF48">
    <property type="entry name" value="NEBULETTE"/>
    <property type="match status" value="1"/>
</dbReference>
<protein>
    <submittedName>
        <fullName evidence="7">Nebulette</fullName>
    </submittedName>
</protein>
<evidence type="ECO:0000313" key="8">
    <source>
        <dbReference type="Proteomes" id="UP000052978"/>
    </source>
</evidence>
<dbReference type="Gene3D" id="2.30.30.40">
    <property type="entry name" value="SH3 Domains"/>
    <property type="match status" value="1"/>
</dbReference>
<dbReference type="PROSITE" id="PS51216">
    <property type="entry name" value="NEBULIN"/>
    <property type="match status" value="13"/>
</dbReference>
<dbReference type="InterPro" id="IPR055297">
    <property type="entry name" value="NEBU/NEBL"/>
</dbReference>
<feature type="domain" description="SH3" evidence="6">
    <location>
        <begin position="1013"/>
        <end position="1073"/>
    </location>
</feature>
<dbReference type="AlphaFoldDB" id="S7PHI5"/>
<name>S7PHI5_MYOBR</name>
<keyword evidence="8" id="KW-1185">Reference proteome</keyword>
<evidence type="ECO:0000313" key="7">
    <source>
        <dbReference type="EMBL" id="EPQ07552.1"/>
    </source>
</evidence>
<evidence type="ECO:0000256" key="2">
    <source>
        <dbReference type="ARBA" id="ARBA00022737"/>
    </source>
</evidence>
<reference evidence="7 8" key="1">
    <citation type="journal article" date="2013" name="Nat. Commun.">
        <title>Genome analysis reveals insights into physiology and longevity of the Brandt's bat Myotis brandtii.</title>
        <authorList>
            <person name="Seim I."/>
            <person name="Fang X."/>
            <person name="Xiong Z."/>
            <person name="Lobanov A.V."/>
            <person name="Huang Z."/>
            <person name="Ma S."/>
            <person name="Feng Y."/>
            <person name="Turanov A.A."/>
            <person name="Zhu Y."/>
            <person name="Lenz T.L."/>
            <person name="Gerashchenko M.V."/>
            <person name="Fan D."/>
            <person name="Hee Yim S."/>
            <person name="Yao X."/>
            <person name="Jordan D."/>
            <person name="Xiong Y."/>
            <person name="Ma Y."/>
            <person name="Lyapunov A.N."/>
            <person name="Chen G."/>
            <person name="Kulakova O.I."/>
            <person name="Sun Y."/>
            <person name="Lee S.G."/>
            <person name="Bronson R.T."/>
            <person name="Moskalev A.A."/>
            <person name="Sunyaev S.R."/>
            <person name="Zhang G."/>
            <person name="Krogh A."/>
            <person name="Wang J."/>
            <person name="Gladyshev V.N."/>
        </authorList>
    </citation>
    <scope>NUCLEOTIDE SEQUENCE [LARGE SCALE GENOMIC DNA]</scope>
</reference>
<keyword evidence="2" id="KW-0677">Repeat</keyword>
<dbReference type="PANTHER" id="PTHR11039">
    <property type="entry name" value="NEBULIN"/>
    <property type="match status" value="1"/>
</dbReference>